<feature type="coiled-coil region" evidence="2">
    <location>
        <begin position="91"/>
        <end position="118"/>
    </location>
</feature>
<dbReference type="AlphaFoldDB" id="A0A0P4WHS8"/>
<dbReference type="Pfam" id="PF15136">
    <property type="entry name" value="UPF0449"/>
    <property type="match status" value="1"/>
</dbReference>
<name>A0A0P4WHS8_SCYOL</name>
<dbReference type="PANTHER" id="PTHR34766:SF1">
    <property type="entry name" value="UPF0449 PROTEIN C19ORF25"/>
    <property type="match status" value="1"/>
</dbReference>
<reference evidence="4" key="1">
    <citation type="submission" date="2015-09" db="EMBL/GenBank/DDBJ databases">
        <title>Scylla olivacea transcriptome.</title>
        <authorList>
            <person name="Ikhwanuddin M."/>
        </authorList>
    </citation>
    <scope>NUCLEOTIDE SEQUENCE</scope>
</reference>
<organism evidence="4">
    <name type="scientific">Scylla olivacea</name>
    <name type="common">Orange mud crab</name>
    <name type="synonym">Cancer olivacea</name>
    <dbReference type="NCBI Taxonomy" id="85551"/>
    <lineage>
        <taxon>Eukaryota</taxon>
        <taxon>Metazoa</taxon>
        <taxon>Ecdysozoa</taxon>
        <taxon>Arthropoda</taxon>
        <taxon>Crustacea</taxon>
        <taxon>Multicrustacea</taxon>
        <taxon>Malacostraca</taxon>
        <taxon>Eumalacostraca</taxon>
        <taxon>Eucarida</taxon>
        <taxon>Decapoda</taxon>
        <taxon>Pleocyemata</taxon>
        <taxon>Brachyura</taxon>
        <taxon>Eubrachyura</taxon>
        <taxon>Portunoidea</taxon>
        <taxon>Portunidae</taxon>
        <taxon>Portuninae</taxon>
        <taxon>Scylla</taxon>
    </lineage>
</organism>
<dbReference type="InterPro" id="IPR028227">
    <property type="entry name" value="UPF0449"/>
</dbReference>
<comment type="similarity">
    <text evidence="1">Belongs to the UPF0449 family.</text>
</comment>
<keyword evidence="2" id="KW-0175">Coiled coil</keyword>
<evidence type="ECO:0000256" key="2">
    <source>
        <dbReference type="SAM" id="Coils"/>
    </source>
</evidence>
<proteinExistence type="inferred from homology"/>
<feature type="region of interest" description="Disordered" evidence="3">
    <location>
        <begin position="1"/>
        <end position="30"/>
    </location>
</feature>
<evidence type="ECO:0000256" key="1">
    <source>
        <dbReference type="ARBA" id="ARBA00006137"/>
    </source>
</evidence>
<feature type="region of interest" description="Disordered" evidence="3">
    <location>
        <begin position="42"/>
        <end position="70"/>
    </location>
</feature>
<evidence type="ECO:0000256" key="3">
    <source>
        <dbReference type="SAM" id="MobiDB-lite"/>
    </source>
</evidence>
<protein>
    <submittedName>
        <fullName evidence="4">Uncharacterized protein</fullName>
    </submittedName>
</protein>
<dbReference type="PANTHER" id="PTHR34766">
    <property type="entry name" value="UPF0449 PROTEIN C19ORF25"/>
    <property type="match status" value="1"/>
</dbReference>
<accession>A0A0P4WHS8</accession>
<dbReference type="EMBL" id="GDRN01072055">
    <property type="protein sequence ID" value="JAI63603.1"/>
    <property type="molecule type" value="Transcribed_RNA"/>
</dbReference>
<sequence>MFRSKAAELPPCPHRPSWEDMEEDLKNSKKSDVVFNIAKTTLASKGSKEERRPSTSDSEATEVASKDASEEEMFQLAVEFVERNDSLMASTEQLAEESERLREVSESLRETVEEVKKQALVAIDGC</sequence>
<evidence type="ECO:0000313" key="4">
    <source>
        <dbReference type="EMBL" id="JAI63603.1"/>
    </source>
</evidence>